<dbReference type="InterPro" id="IPR018056">
    <property type="entry name" value="Kringle_CS"/>
</dbReference>
<evidence type="ECO:0000256" key="1">
    <source>
        <dbReference type="ARBA" id="ARBA00022572"/>
    </source>
</evidence>
<accession>A0A7R9AAQ3</accession>
<dbReference type="OrthoDB" id="2431000at2759"/>
<dbReference type="GO" id="GO:0004175">
    <property type="term" value="F:endopeptidase activity"/>
    <property type="evidence" value="ECO:0007669"/>
    <property type="project" value="TreeGrafter"/>
</dbReference>
<evidence type="ECO:0000256" key="2">
    <source>
        <dbReference type="ARBA" id="ARBA00023157"/>
    </source>
</evidence>
<dbReference type="GO" id="GO:0005102">
    <property type="term" value="F:signaling receptor binding"/>
    <property type="evidence" value="ECO:0007669"/>
    <property type="project" value="TreeGrafter"/>
</dbReference>
<feature type="disulfide bond" evidence="3">
    <location>
        <begin position="303"/>
        <end position="326"/>
    </location>
</feature>
<dbReference type="AlphaFoldDB" id="A0A7R9AAQ3"/>
<dbReference type="InterPro" id="IPR013806">
    <property type="entry name" value="Kringle-like"/>
</dbReference>
<comment type="caution">
    <text evidence="3">Lacks conserved residue(s) required for the propagation of feature annotation.</text>
</comment>
<dbReference type="Pfam" id="PF00051">
    <property type="entry name" value="Kringle"/>
    <property type="match status" value="4"/>
</dbReference>
<feature type="disulfide bond" evidence="3">
    <location>
        <begin position="409"/>
        <end position="432"/>
    </location>
</feature>
<feature type="domain" description="Kringle" evidence="4">
    <location>
        <begin position="357"/>
        <end position="437"/>
    </location>
</feature>
<dbReference type="SMART" id="SM00130">
    <property type="entry name" value="KR"/>
    <property type="match status" value="4"/>
</dbReference>
<dbReference type="InterPro" id="IPR050759">
    <property type="entry name" value="Serine_protease_kringle"/>
</dbReference>
<dbReference type="PROSITE" id="PS50070">
    <property type="entry name" value="KRINGLE_2"/>
    <property type="match status" value="4"/>
</dbReference>
<dbReference type="Proteomes" id="UP000677054">
    <property type="component" value="Unassembled WGS sequence"/>
</dbReference>
<dbReference type="PANTHER" id="PTHR24261">
    <property type="entry name" value="PLASMINOGEN-RELATED"/>
    <property type="match status" value="1"/>
</dbReference>
<dbReference type="EMBL" id="LR902488">
    <property type="protein sequence ID" value="CAD7250627.1"/>
    <property type="molecule type" value="Genomic_DNA"/>
</dbReference>
<dbReference type="InterPro" id="IPR000001">
    <property type="entry name" value="Kringle"/>
</dbReference>
<dbReference type="SUPFAM" id="SSF57440">
    <property type="entry name" value="Kringle-like"/>
    <property type="match status" value="4"/>
</dbReference>
<evidence type="ECO:0000313" key="5">
    <source>
        <dbReference type="EMBL" id="CAD7250627.1"/>
    </source>
</evidence>
<dbReference type="CDD" id="cd00108">
    <property type="entry name" value="KR"/>
    <property type="match status" value="1"/>
</dbReference>
<evidence type="ECO:0000313" key="6">
    <source>
        <dbReference type="Proteomes" id="UP000677054"/>
    </source>
</evidence>
<proteinExistence type="predicted"/>
<feature type="domain" description="Kringle" evidence="4">
    <location>
        <begin position="27"/>
        <end position="109"/>
    </location>
</feature>
<dbReference type="InterPro" id="IPR038178">
    <property type="entry name" value="Kringle_sf"/>
</dbReference>
<keyword evidence="2 3" id="KW-1015">Disulfide bond</keyword>
<sequence>MQNVARCAEQGAMMAHSGIRECKVTPKGGEYMGRNNVTISGFPCKPWQDAENKEEDRFATISISTFPDEHKVEHNYCRNPNGKPGGPWCNIKDSGGLDLLWEYCDVVFCGPDDQEEACEAGSQCDPSDAPRKYPECRMTEMGKEYMGTRSQTESGKKCLHWKDKPESKELDDFMVSHLSIEDVRRAPWERDLETWNFKLDWNYCRNPGFRKRPWCFVSYENLSWEYCNIPFCKSPNGMRNFHQSNPMECKLTSNGREYAGFTNVARNGEKCQPWLSQTPNKHSNLLSLPMFPDPGIDSRHNYCRNPNNVGSGPWCYTETGTGPHECEIPFCWDFLRKAALNGNPTVLDLDCRLTEMGKEYVGIVRVTESGAPCLSWDFQPYGKTDDFDTAISYEKHFQWGNPSKHRNFCRNPTSKNRPWCFVDDPEKKWEYCDVPLCPIA</sequence>
<evidence type="ECO:0000256" key="3">
    <source>
        <dbReference type="PROSITE-ProRule" id="PRU00121"/>
    </source>
</evidence>
<dbReference type="GO" id="GO:0005615">
    <property type="term" value="C:extracellular space"/>
    <property type="evidence" value="ECO:0007669"/>
    <property type="project" value="TreeGrafter"/>
</dbReference>
<dbReference type="EMBL" id="CAJPEV010002971">
    <property type="protein sequence ID" value="CAG0898564.1"/>
    <property type="molecule type" value="Genomic_DNA"/>
</dbReference>
<dbReference type="PRINTS" id="PR00018">
    <property type="entry name" value="KRINGLE"/>
</dbReference>
<organism evidence="5">
    <name type="scientific">Darwinula stevensoni</name>
    <dbReference type="NCBI Taxonomy" id="69355"/>
    <lineage>
        <taxon>Eukaryota</taxon>
        <taxon>Metazoa</taxon>
        <taxon>Ecdysozoa</taxon>
        <taxon>Arthropoda</taxon>
        <taxon>Crustacea</taxon>
        <taxon>Oligostraca</taxon>
        <taxon>Ostracoda</taxon>
        <taxon>Podocopa</taxon>
        <taxon>Podocopida</taxon>
        <taxon>Darwinulocopina</taxon>
        <taxon>Darwinuloidea</taxon>
        <taxon>Darwinulidae</taxon>
        <taxon>Darwinula</taxon>
    </lineage>
</organism>
<keyword evidence="1 3" id="KW-0420">Kringle</keyword>
<dbReference type="Gene3D" id="2.40.20.10">
    <property type="entry name" value="Plasminogen Kringle 4"/>
    <property type="match status" value="4"/>
</dbReference>
<keyword evidence="6" id="KW-1185">Reference proteome</keyword>
<protein>
    <recommendedName>
        <fullName evidence="4">Kringle domain-containing protein</fullName>
    </recommendedName>
</protein>
<feature type="disulfide bond" evidence="3">
    <location>
        <begin position="204"/>
        <end position="227"/>
    </location>
</feature>
<dbReference type="PANTHER" id="PTHR24261:SF7">
    <property type="entry name" value="KRINGLE DOMAIN-CONTAINING PROTEIN"/>
    <property type="match status" value="1"/>
</dbReference>
<reference evidence="5" key="1">
    <citation type="submission" date="2020-11" db="EMBL/GenBank/DDBJ databases">
        <authorList>
            <person name="Tran Van P."/>
        </authorList>
    </citation>
    <scope>NUCLEOTIDE SEQUENCE</scope>
</reference>
<gene>
    <name evidence="5" type="ORF">DSTB1V02_LOCUS10397</name>
</gene>
<name>A0A7R9AAQ3_9CRUS</name>
<evidence type="ECO:0000259" key="4">
    <source>
        <dbReference type="PROSITE" id="PS50070"/>
    </source>
</evidence>
<feature type="domain" description="Kringle" evidence="4">
    <location>
        <begin position="142"/>
        <end position="232"/>
    </location>
</feature>
<feature type="domain" description="Kringle" evidence="4">
    <location>
        <begin position="251"/>
        <end position="331"/>
    </location>
</feature>
<dbReference type="PROSITE" id="PS00021">
    <property type="entry name" value="KRINGLE_1"/>
    <property type="match status" value="4"/>
</dbReference>